<dbReference type="PANTHER" id="PTHR42788">
    <property type="entry name" value="TAURINE IMPORT ATP-BINDING PROTEIN-RELATED"/>
    <property type="match status" value="1"/>
</dbReference>
<reference evidence="8 9" key="1">
    <citation type="submission" date="2016-11" db="EMBL/GenBank/DDBJ databases">
        <authorList>
            <person name="Jaros S."/>
            <person name="Januszkiewicz K."/>
            <person name="Wedrychowicz H."/>
        </authorList>
    </citation>
    <scope>NUCLEOTIDE SEQUENCE [LARGE SCALE GENOMIC DNA]</scope>
    <source>
        <strain evidence="8 9">DSM 17477</strain>
    </source>
</reference>
<keyword evidence="6" id="KW-0472">Membrane</keyword>
<evidence type="ECO:0000256" key="2">
    <source>
        <dbReference type="ARBA" id="ARBA00022448"/>
    </source>
</evidence>
<gene>
    <name evidence="8" type="ORF">SAMN02745751_01375</name>
</gene>
<evidence type="ECO:0000256" key="3">
    <source>
        <dbReference type="ARBA" id="ARBA00022475"/>
    </source>
</evidence>
<evidence type="ECO:0000259" key="7">
    <source>
        <dbReference type="PROSITE" id="PS50893"/>
    </source>
</evidence>
<dbReference type="InterPro" id="IPR050166">
    <property type="entry name" value="ABC_transporter_ATP-bind"/>
</dbReference>
<dbReference type="SMART" id="SM00382">
    <property type="entry name" value="AAA"/>
    <property type="match status" value="1"/>
</dbReference>
<dbReference type="Pfam" id="PF00005">
    <property type="entry name" value="ABC_tran"/>
    <property type="match status" value="1"/>
</dbReference>
<keyword evidence="9" id="KW-1185">Reference proteome</keyword>
<comment type="subcellular location">
    <subcellularLocation>
        <location evidence="1">Cell membrane</location>
        <topology evidence="1">Peripheral membrane protein</topology>
    </subcellularLocation>
</comment>
<dbReference type="GO" id="GO:0016887">
    <property type="term" value="F:ATP hydrolysis activity"/>
    <property type="evidence" value="ECO:0007669"/>
    <property type="project" value="InterPro"/>
</dbReference>
<sequence length="267" mass="29674">MLKMTNITKTFSKNTANEHTALDNLNLYLEKGDFVTVIGSNGAGKSTLMNAISGSFWLDNGKIELDGKNITYMREHNRAKTIGRLFQDPMKGTAPDLTIEENLALAYSGSKRRSLNLAIRKSDRDYFKTALEEFGMGLENRMKTKIGLLSGGQRQAVTLLMSSIASPKLLLLDEHTAALDPAAAKKVLEITRKIVEKNGLTTLMITHNINQALKMGNRTIMMNAGKIMLDISGEERSNMTVSKLVEMYSVKSHKELDNDRMLLSRDS</sequence>
<dbReference type="EMBL" id="FQZL01000008">
    <property type="protein sequence ID" value="SHI93455.1"/>
    <property type="molecule type" value="Genomic_DNA"/>
</dbReference>
<keyword evidence="5 8" id="KW-0067">ATP-binding</keyword>
<dbReference type="PROSITE" id="PS50893">
    <property type="entry name" value="ABC_TRANSPORTER_2"/>
    <property type="match status" value="1"/>
</dbReference>
<dbReference type="Proteomes" id="UP000184052">
    <property type="component" value="Unassembled WGS sequence"/>
</dbReference>
<dbReference type="Gene3D" id="3.40.50.300">
    <property type="entry name" value="P-loop containing nucleotide triphosphate hydrolases"/>
    <property type="match status" value="1"/>
</dbReference>
<dbReference type="InterPro" id="IPR003593">
    <property type="entry name" value="AAA+_ATPase"/>
</dbReference>
<keyword evidence="2" id="KW-0813">Transport</keyword>
<keyword evidence="3" id="KW-1003">Cell membrane</keyword>
<dbReference type="AlphaFoldDB" id="A0A1M6F6X5"/>
<dbReference type="InterPro" id="IPR027417">
    <property type="entry name" value="P-loop_NTPase"/>
</dbReference>
<evidence type="ECO:0000313" key="8">
    <source>
        <dbReference type="EMBL" id="SHI93455.1"/>
    </source>
</evidence>
<evidence type="ECO:0000313" key="9">
    <source>
        <dbReference type="Proteomes" id="UP000184052"/>
    </source>
</evidence>
<dbReference type="RefSeq" id="WP_073048844.1">
    <property type="nucleotide sequence ID" value="NZ_FQZL01000008.1"/>
</dbReference>
<feature type="domain" description="ABC transporter" evidence="7">
    <location>
        <begin position="2"/>
        <end position="249"/>
    </location>
</feature>
<protein>
    <submittedName>
        <fullName evidence="8">Putative ABC transport system ATP-binding protein</fullName>
    </submittedName>
</protein>
<dbReference type="OrthoDB" id="9776369at2"/>
<dbReference type="GO" id="GO:0005886">
    <property type="term" value="C:plasma membrane"/>
    <property type="evidence" value="ECO:0007669"/>
    <property type="project" value="UniProtKB-SubCell"/>
</dbReference>
<accession>A0A1M6F6X5</accession>
<proteinExistence type="predicted"/>
<dbReference type="PROSITE" id="PS00211">
    <property type="entry name" value="ABC_TRANSPORTER_1"/>
    <property type="match status" value="1"/>
</dbReference>
<evidence type="ECO:0000256" key="5">
    <source>
        <dbReference type="ARBA" id="ARBA00022840"/>
    </source>
</evidence>
<dbReference type="GO" id="GO:0005524">
    <property type="term" value="F:ATP binding"/>
    <property type="evidence" value="ECO:0007669"/>
    <property type="project" value="UniProtKB-KW"/>
</dbReference>
<dbReference type="SUPFAM" id="SSF52540">
    <property type="entry name" value="P-loop containing nucleoside triphosphate hydrolases"/>
    <property type="match status" value="1"/>
</dbReference>
<evidence type="ECO:0000256" key="6">
    <source>
        <dbReference type="ARBA" id="ARBA00023136"/>
    </source>
</evidence>
<evidence type="ECO:0000256" key="1">
    <source>
        <dbReference type="ARBA" id="ARBA00004202"/>
    </source>
</evidence>
<dbReference type="PANTHER" id="PTHR42788:SF7">
    <property type="entry name" value="NITRATE ABC TRANSPORTER ATP-BINDING PROTEIN"/>
    <property type="match status" value="1"/>
</dbReference>
<name>A0A1M6F6X5_9FIRM</name>
<dbReference type="InterPro" id="IPR003439">
    <property type="entry name" value="ABC_transporter-like_ATP-bd"/>
</dbReference>
<keyword evidence="4" id="KW-0547">Nucleotide-binding</keyword>
<evidence type="ECO:0000256" key="4">
    <source>
        <dbReference type="ARBA" id="ARBA00022741"/>
    </source>
</evidence>
<dbReference type="STRING" id="1121476.SAMN02745751_01375"/>
<dbReference type="InterPro" id="IPR017871">
    <property type="entry name" value="ABC_transporter-like_CS"/>
</dbReference>
<organism evidence="8 9">
    <name type="scientific">Dethiosulfatibacter aminovorans DSM 17477</name>
    <dbReference type="NCBI Taxonomy" id="1121476"/>
    <lineage>
        <taxon>Bacteria</taxon>
        <taxon>Bacillati</taxon>
        <taxon>Bacillota</taxon>
        <taxon>Tissierellia</taxon>
        <taxon>Dethiosulfatibacter</taxon>
    </lineage>
</organism>